<dbReference type="InParanoid" id="A0A517SBQ9"/>
<protein>
    <submittedName>
        <fullName evidence="2">von Willebrand factor type A domain protein</fullName>
    </submittedName>
</protein>
<sequence length="379" mass="42738">MSTFEYSRFDGSEEFSPQSADKVFDEFSKYLMQFGDEVMENFERWEDENPDVVDMLVKRGLIEKDREGKYRVTPKGMKRIENKALENLFDVRARDAMGRHDTQFRGAGQTVHEDSKPYEYGDPVSNLNLHETLRNAVQRQGGGTPVKITADDLVVHEMEYQTSCATVVLLDMSGSMTRYGKFGAAKQTALALQALVRAKYQGDFLQTVGFYTYASPLGERELLNCAPKEVSIYDSRVRMRINLDQPPSFVPEHFTNLHAGLQFARRILMRQPAANKQIIVITDGEPTAHVEGRDLVLMYPPSEKSARLTLGEAKHCAEMGIHIASFALVEDYFYHSLVNFVEQMAQVTGGISATCNAQDMGNMVVSSFIGGRKKRRRVG</sequence>
<evidence type="ECO:0000313" key="3">
    <source>
        <dbReference type="Proteomes" id="UP000315700"/>
    </source>
</evidence>
<dbReference type="PROSITE" id="PS50234">
    <property type="entry name" value="VWFA"/>
    <property type="match status" value="1"/>
</dbReference>
<dbReference type="InterPro" id="IPR036465">
    <property type="entry name" value="vWFA_dom_sf"/>
</dbReference>
<dbReference type="InterPro" id="IPR002035">
    <property type="entry name" value="VWF_A"/>
</dbReference>
<organism evidence="2 3">
    <name type="scientific">Caulifigura coniformis</name>
    <dbReference type="NCBI Taxonomy" id="2527983"/>
    <lineage>
        <taxon>Bacteria</taxon>
        <taxon>Pseudomonadati</taxon>
        <taxon>Planctomycetota</taxon>
        <taxon>Planctomycetia</taxon>
        <taxon>Planctomycetales</taxon>
        <taxon>Planctomycetaceae</taxon>
        <taxon>Caulifigura</taxon>
    </lineage>
</organism>
<keyword evidence="3" id="KW-1185">Reference proteome</keyword>
<dbReference type="SUPFAM" id="SSF53300">
    <property type="entry name" value="vWA-like"/>
    <property type="match status" value="1"/>
</dbReference>
<name>A0A517SBQ9_9PLAN</name>
<accession>A0A517SBQ9</accession>
<dbReference type="RefSeq" id="WP_145028837.1">
    <property type="nucleotide sequence ID" value="NZ_CP036271.1"/>
</dbReference>
<dbReference type="OrthoDB" id="9766126at2"/>
<dbReference type="AlphaFoldDB" id="A0A517SBQ9"/>
<evidence type="ECO:0000259" key="1">
    <source>
        <dbReference type="PROSITE" id="PS50234"/>
    </source>
</evidence>
<dbReference type="KEGG" id="ccos:Pan44_15660"/>
<reference evidence="2 3" key="1">
    <citation type="submission" date="2019-02" db="EMBL/GenBank/DDBJ databases">
        <title>Deep-cultivation of Planctomycetes and their phenomic and genomic characterization uncovers novel biology.</title>
        <authorList>
            <person name="Wiegand S."/>
            <person name="Jogler M."/>
            <person name="Boedeker C."/>
            <person name="Pinto D."/>
            <person name="Vollmers J."/>
            <person name="Rivas-Marin E."/>
            <person name="Kohn T."/>
            <person name="Peeters S.H."/>
            <person name="Heuer A."/>
            <person name="Rast P."/>
            <person name="Oberbeckmann S."/>
            <person name="Bunk B."/>
            <person name="Jeske O."/>
            <person name="Meyerdierks A."/>
            <person name="Storesund J.E."/>
            <person name="Kallscheuer N."/>
            <person name="Luecker S."/>
            <person name="Lage O.M."/>
            <person name="Pohl T."/>
            <person name="Merkel B.J."/>
            <person name="Hornburger P."/>
            <person name="Mueller R.-W."/>
            <person name="Bruemmer F."/>
            <person name="Labrenz M."/>
            <person name="Spormann A.M."/>
            <person name="Op den Camp H."/>
            <person name="Overmann J."/>
            <person name="Amann R."/>
            <person name="Jetten M.S.M."/>
            <person name="Mascher T."/>
            <person name="Medema M.H."/>
            <person name="Devos D.P."/>
            <person name="Kaster A.-K."/>
            <person name="Ovreas L."/>
            <person name="Rohde M."/>
            <person name="Galperin M.Y."/>
            <person name="Jogler C."/>
        </authorList>
    </citation>
    <scope>NUCLEOTIDE SEQUENCE [LARGE SCALE GENOMIC DNA]</scope>
    <source>
        <strain evidence="2 3">Pan44</strain>
    </source>
</reference>
<dbReference type="Gene3D" id="3.40.50.410">
    <property type="entry name" value="von Willebrand factor, type A domain"/>
    <property type="match status" value="1"/>
</dbReference>
<dbReference type="Pfam" id="PF13519">
    <property type="entry name" value="VWA_2"/>
    <property type="match status" value="1"/>
</dbReference>
<proteinExistence type="predicted"/>
<dbReference type="EMBL" id="CP036271">
    <property type="protein sequence ID" value="QDT53544.1"/>
    <property type="molecule type" value="Genomic_DNA"/>
</dbReference>
<evidence type="ECO:0000313" key="2">
    <source>
        <dbReference type="EMBL" id="QDT53544.1"/>
    </source>
</evidence>
<gene>
    <name evidence="2" type="ORF">Pan44_15660</name>
</gene>
<feature type="domain" description="VWFA" evidence="1">
    <location>
        <begin position="165"/>
        <end position="372"/>
    </location>
</feature>
<dbReference type="Proteomes" id="UP000315700">
    <property type="component" value="Chromosome"/>
</dbReference>